<evidence type="ECO:0000313" key="3">
    <source>
        <dbReference type="Proteomes" id="UP000225277"/>
    </source>
</evidence>
<evidence type="ECO:0000313" key="2">
    <source>
        <dbReference type="EMBL" id="CZT18107.1"/>
    </source>
</evidence>
<dbReference type="AlphaFoldDB" id="A0A2D3V0B0"/>
<feature type="compositionally biased region" description="Basic and acidic residues" evidence="1">
    <location>
        <begin position="49"/>
        <end position="61"/>
    </location>
</feature>
<gene>
    <name evidence="2" type="ORF">RCC_03947</name>
</gene>
<name>A0A2D3V0B0_9PEZI</name>
<evidence type="ECO:0000256" key="1">
    <source>
        <dbReference type="SAM" id="MobiDB-lite"/>
    </source>
</evidence>
<protein>
    <submittedName>
        <fullName evidence="2">Uncharacterized protein</fullName>
    </submittedName>
</protein>
<reference evidence="2 3" key="1">
    <citation type="submission" date="2016-03" db="EMBL/GenBank/DDBJ databases">
        <authorList>
            <person name="Ploux O."/>
        </authorList>
    </citation>
    <scope>NUCLEOTIDE SEQUENCE [LARGE SCALE GENOMIC DNA]</scope>
    <source>
        <strain evidence="2 3">URUG2</strain>
    </source>
</reference>
<dbReference type="GeneID" id="35599132"/>
<organism evidence="2 3">
    <name type="scientific">Ramularia collo-cygni</name>
    <dbReference type="NCBI Taxonomy" id="112498"/>
    <lineage>
        <taxon>Eukaryota</taxon>
        <taxon>Fungi</taxon>
        <taxon>Dikarya</taxon>
        <taxon>Ascomycota</taxon>
        <taxon>Pezizomycotina</taxon>
        <taxon>Dothideomycetes</taxon>
        <taxon>Dothideomycetidae</taxon>
        <taxon>Mycosphaerellales</taxon>
        <taxon>Mycosphaerellaceae</taxon>
        <taxon>Ramularia</taxon>
    </lineage>
</organism>
<accession>A0A2D3V0B0</accession>
<dbReference type="Proteomes" id="UP000225277">
    <property type="component" value="Unassembled WGS sequence"/>
</dbReference>
<dbReference type="RefSeq" id="XP_023624997.1">
    <property type="nucleotide sequence ID" value="XM_023769229.1"/>
</dbReference>
<feature type="region of interest" description="Disordered" evidence="1">
    <location>
        <begin position="46"/>
        <end position="67"/>
    </location>
</feature>
<keyword evidence="3" id="KW-1185">Reference proteome</keyword>
<proteinExistence type="predicted"/>
<dbReference type="EMBL" id="FJUY01000005">
    <property type="protein sequence ID" value="CZT18107.1"/>
    <property type="molecule type" value="Genomic_DNA"/>
</dbReference>
<sequence>MSLAALVARAAYTNGGAKLEIPRVRSGHSPRLRVVLAALPMPPMWATPGHDKLGQSSEKESAPTTFMNRKFKPQEFTRLLT</sequence>